<dbReference type="OrthoDB" id="6902794at2"/>
<dbReference type="Proteomes" id="UP000036325">
    <property type="component" value="Unassembled WGS sequence"/>
</dbReference>
<dbReference type="EMBL" id="JYLF01000011">
    <property type="protein sequence ID" value="KMN11943.1"/>
    <property type="molecule type" value="Genomic_DNA"/>
</dbReference>
<gene>
    <name evidence="2" type="ORF">TU86_20015</name>
</gene>
<dbReference type="STRING" id="1608994.TU86_20015"/>
<name>A0A0J6IHY5_9PSED</name>
<evidence type="ECO:0000313" key="2">
    <source>
        <dbReference type="EMBL" id="KMN11943.1"/>
    </source>
</evidence>
<reference evidence="2 3" key="1">
    <citation type="submission" date="2015-02" db="EMBL/GenBank/DDBJ databases">
        <title>Pseudomonas helleri sp. nov. and Pseudomonas weihenstephanensis sp. nov., isolated from raw cows milk.</title>
        <authorList>
            <person name="von Neubeck M."/>
            <person name="Huptas C."/>
            <person name="Wenning M."/>
            <person name="Scherer S."/>
        </authorList>
    </citation>
    <scope>NUCLEOTIDE SEQUENCE [LARGE SCALE GENOMIC DNA]</scope>
    <source>
        <strain evidence="2 3">DSM 29166</strain>
    </source>
</reference>
<proteinExistence type="predicted"/>
<protein>
    <submittedName>
        <fullName evidence="2">Uncharacterized protein</fullName>
    </submittedName>
</protein>
<organism evidence="2 3">
    <name type="scientific">Pseudomonas weihenstephanensis</name>
    <dbReference type="NCBI Taxonomy" id="1608994"/>
    <lineage>
        <taxon>Bacteria</taxon>
        <taxon>Pseudomonadati</taxon>
        <taxon>Pseudomonadota</taxon>
        <taxon>Gammaproteobacteria</taxon>
        <taxon>Pseudomonadales</taxon>
        <taxon>Pseudomonadaceae</taxon>
        <taxon>Pseudomonas</taxon>
    </lineage>
</organism>
<keyword evidence="1" id="KW-1133">Transmembrane helix</keyword>
<accession>A0A0J6IHY5</accession>
<evidence type="ECO:0000313" key="3">
    <source>
        <dbReference type="Proteomes" id="UP000036325"/>
    </source>
</evidence>
<feature type="transmembrane region" description="Helical" evidence="1">
    <location>
        <begin position="97"/>
        <end position="114"/>
    </location>
</feature>
<evidence type="ECO:0000256" key="1">
    <source>
        <dbReference type="SAM" id="Phobius"/>
    </source>
</evidence>
<keyword evidence="1" id="KW-0472">Membrane</keyword>
<comment type="caution">
    <text evidence="2">The sequence shown here is derived from an EMBL/GenBank/DDBJ whole genome shotgun (WGS) entry which is preliminary data.</text>
</comment>
<sequence>MHPTFTQRRAILDGLRERTRQATADFYQKPNVIAPPLAPRFIVKPTGSNTFEVIERATGRIITERFGHNNATAHARELEAMKDQFDVKQFGRFLRDWALRISVMLTIFAFFGSHV</sequence>
<dbReference type="AlphaFoldDB" id="A0A0J6IHY5"/>
<dbReference type="PATRIC" id="fig|1608994.3.peg.161"/>
<keyword evidence="1" id="KW-0812">Transmembrane</keyword>
<dbReference type="RefSeq" id="WP_048366059.1">
    <property type="nucleotide sequence ID" value="NZ_JYLF01000011.1"/>
</dbReference>